<evidence type="ECO:0000256" key="1">
    <source>
        <dbReference type="SAM" id="MobiDB-lite"/>
    </source>
</evidence>
<dbReference type="Pfam" id="PF14267">
    <property type="entry name" value="DUF4357"/>
    <property type="match status" value="1"/>
</dbReference>
<feature type="domain" description="HNH nuclease" evidence="2">
    <location>
        <begin position="299"/>
        <end position="347"/>
    </location>
</feature>
<dbReference type="AlphaFoldDB" id="A0A2U2BT07"/>
<dbReference type="EMBL" id="QEXV01000004">
    <property type="protein sequence ID" value="PWE17128.1"/>
    <property type="molecule type" value="Genomic_DNA"/>
</dbReference>
<keyword evidence="5" id="KW-1185">Reference proteome</keyword>
<feature type="region of interest" description="Disordered" evidence="1">
    <location>
        <begin position="18"/>
        <end position="44"/>
    </location>
</feature>
<dbReference type="InterPro" id="IPR025579">
    <property type="entry name" value="DUF4357"/>
</dbReference>
<comment type="caution">
    <text evidence="4">The sequence shown here is derived from an EMBL/GenBank/DDBJ whole genome shotgun (WGS) entry which is preliminary data.</text>
</comment>
<dbReference type="Proteomes" id="UP000245168">
    <property type="component" value="Unassembled WGS sequence"/>
</dbReference>
<feature type="domain" description="DUF4357" evidence="3">
    <location>
        <begin position="179"/>
        <end position="228"/>
    </location>
</feature>
<name>A0A2U2BT07_9PROT</name>
<sequence length="404" mass="43966">MSGAVLARDAVRKLPRTDIRIPEMKARSDGAPRSNPFRKGQPVSSARVELWRPDQLAKRDGDTGRLGFFLTHLERLADAFGDEAPFAFIDGEGMVRQLDRGTLGSLVALGGADLVLDGEGLITAAIPRRSRLGRPIFEFSPQDAHARAQPEIDGRFTVLARSTAMLDGSPNKKRDRPLRDQLLEEGVLAPAGDPALLVFTKDHIFSSPSAAGGVVKDGNCSGTGAWRLAWLGDTLGEWLERTDLAVFEEVRSAAAPLPPLKIDPDAPVDERRKWQSLRVMRQGAQEFREAMKRIWGGACAVTGCTELGTLDAAHIHPYGGPHTNDPRNGLLLRADIHRLFDRLQLTLEPGADSLTIRVAPAVTDPNYRRLDGGSVRPPAEPSVAPARVLLAAHNRRFEAALKQP</sequence>
<evidence type="ECO:0000313" key="5">
    <source>
        <dbReference type="Proteomes" id="UP000245168"/>
    </source>
</evidence>
<feature type="compositionally biased region" description="Basic and acidic residues" evidence="1">
    <location>
        <begin position="18"/>
        <end position="30"/>
    </location>
</feature>
<gene>
    <name evidence="4" type="ORF">DDZ18_10540</name>
</gene>
<accession>A0A2U2BT07</accession>
<evidence type="ECO:0000259" key="3">
    <source>
        <dbReference type="Pfam" id="PF14267"/>
    </source>
</evidence>
<dbReference type="Pfam" id="PF13391">
    <property type="entry name" value="HNH_2"/>
    <property type="match status" value="1"/>
</dbReference>
<dbReference type="RefSeq" id="WP_109253352.1">
    <property type="nucleotide sequence ID" value="NZ_QEXV01000004.1"/>
</dbReference>
<evidence type="ECO:0000259" key="2">
    <source>
        <dbReference type="Pfam" id="PF13391"/>
    </source>
</evidence>
<reference evidence="5" key="1">
    <citation type="submission" date="2018-05" db="EMBL/GenBank/DDBJ databases">
        <authorList>
            <person name="Liu B.-T."/>
        </authorList>
    </citation>
    <scope>NUCLEOTIDE SEQUENCE [LARGE SCALE GENOMIC DNA]</scope>
    <source>
        <strain evidence="5">WD6-1</strain>
    </source>
</reference>
<protein>
    <recommendedName>
        <fullName evidence="6">HNH endonuclease</fullName>
    </recommendedName>
</protein>
<dbReference type="InterPro" id="IPR003615">
    <property type="entry name" value="HNH_nuc"/>
</dbReference>
<organism evidence="4 5">
    <name type="scientific">Marinicauda salina</name>
    <dbReference type="NCBI Taxonomy" id="2135793"/>
    <lineage>
        <taxon>Bacteria</taxon>
        <taxon>Pseudomonadati</taxon>
        <taxon>Pseudomonadota</taxon>
        <taxon>Alphaproteobacteria</taxon>
        <taxon>Maricaulales</taxon>
        <taxon>Maricaulaceae</taxon>
        <taxon>Marinicauda</taxon>
    </lineage>
</organism>
<evidence type="ECO:0008006" key="6">
    <source>
        <dbReference type="Google" id="ProtNLM"/>
    </source>
</evidence>
<dbReference type="OrthoDB" id="529575at2"/>
<proteinExistence type="predicted"/>
<evidence type="ECO:0000313" key="4">
    <source>
        <dbReference type="EMBL" id="PWE17128.1"/>
    </source>
</evidence>